<evidence type="ECO:0000259" key="7">
    <source>
        <dbReference type="PROSITE" id="PS50112"/>
    </source>
</evidence>
<dbReference type="SUPFAM" id="SSF52540">
    <property type="entry name" value="P-loop containing nucleoside triphosphate hydrolases"/>
    <property type="match status" value="1"/>
</dbReference>
<evidence type="ECO:0000256" key="4">
    <source>
        <dbReference type="ARBA" id="ARBA00023125"/>
    </source>
</evidence>
<sequence length="642" mass="72093">MFEIGSYCEILNKSHRRCIKYGIEKDRVFPVKIFKGKEFNIILERNNELIKVAKPFMEILYDFLRGSGFSLYITDKDGIVLTIIGDEDIIEDQAKTGIVVGSDMSEKSTGTNAIGTALYENCSVQTSGEDHFITAYYAWTCSAAVIHNEYGDIIGCLNLTGRRQLAHPHTLGLVAAAVKSIENQLKVEKTQNELFKAYQYLNKVMNSIDSGIFAVDTNGAIRAMNNSAFNMLELKEEEIINKNVGNILDNWEYILDQLRTGEAYENKEIMYSGSADGSGKKRFNLTVYPIRNKVGNITGMVGMFKDMQNVYNLVNKYTGKTATYTFDDIVGKSEKILKVKEQSKGISNSPSTVLIQGESGTGKELIAQSIHNNSNRRNNGFVAINCGAIPKSLIESELFGYEEGAFTGAKRGGHPGKFELASGGSLFLDEIGEMPLDMQVSLLRVLQEGCVTRVGGSKHINVDVRIIAATNKDLKKEVEKGTFREDLYYRLSVIPIYVPPLREREGDIEILINHFLKAKAIKLGKPIPKIRYDIYEKLINYTWPGNVREMENCIENIVNMDGSTSFTFETKILEKEQLNYSIEALEYNMCSLEEWEKKAIINCIDKCNGNMTKASKVLGINRSTLYSKINKFKSLKKMQSQL</sequence>
<evidence type="ECO:0000256" key="1">
    <source>
        <dbReference type="ARBA" id="ARBA00022741"/>
    </source>
</evidence>
<evidence type="ECO:0000256" key="5">
    <source>
        <dbReference type="ARBA" id="ARBA00023163"/>
    </source>
</evidence>
<dbReference type="PROSITE" id="PS00676">
    <property type="entry name" value="SIGMA54_INTERACT_2"/>
    <property type="match status" value="1"/>
</dbReference>
<dbReference type="PANTHER" id="PTHR32071">
    <property type="entry name" value="TRANSCRIPTIONAL REGULATORY PROTEIN"/>
    <property type="match status" value="1"/>
</dbReference>
<keyword evidence="9" id="KW-1185">Reference proteome</keyword>
<dbReference type="SUPFAM" id="SSF55785">
    <property type="entry name" value="PYP-like sensor domain (PAS domain)"/>
    <property type="match status" value="1"/>
</dbReference>
<dbReference type="InterPro" id="IPR002197">
    <property type="entry name" value="HTH_Fis"/>
</dbReference>
<dbReference type="InterPro" id="IPR013767">
    <property type="entry name" value="PAS_fold"/>
</dbReference>
<dbReference type="CDD" id="cd00130">
    <property type="entry name" value="PAS"/>
    <property type="match status" value="1"/>
</dbReference>
<dbReference type="InterPro" id="IPR003593">
    <property type="entry name" value="AAA+_ATPase"/>
</dbReference>
<dbReference type="GO" id="GO:0006355">
    <property type="term" value="P:regulation of DNA-templated transcription"/>
    <property type="evidence" value="ECO:0007669"/>
    <property type="project" value="InterPro"/>
</dbReference>
<dbReference type="CDD" id="cd00009">
    <property type="entry name" value="AAA"/>
    <property type="match status" value="1"/>
</dbReference>
<dbReference type="Proteomes" id="UP000622687">
    <property type="component" value="Unassembled WGS sequence"/>
</dbReference>
<organism evidence="8 9">
    <name type="scientific">Clostridium aciditolerans</name>
    <dbReference type="NCBI Taxonomy" id="339861"/>
    <lineage>
        <taxon>Bacteria</taxon>
        <taxon>Bacillati</taxon>
        <taxon>Bacillota</taxon>
        <taxon>Clostridia</taxon>
        <taxon>Eubacteriales</taxon>
        <taxon>Clostridiaceae</taxon>
        <taxon>Clostridium</taxon>
    </lineage>
</organism>
<dbReference type="Pfam" id="PF00989">
    <property type="entry name" value="PAS"/>
    <property type="match status" value="1"/>
</dbReference>
<accession>A0A934I036</accession>
<dbReference type="InterPro" id="IPR025662">
    <property type="entry name" value="Sigma_54_int_dom_ATP-bd_1"/>
</dbReference>
<dbReference type="FunFam" id="3.40.50.300:FF:000006">
    <property type="entry name" value="DNA-binding transcriptional regulator NtrC"/>
    <property type="match status" value="1"/>
</dbReference>
<dbReference type="Pfam" id="PF01590">
    <property type="entry name" value="GAF"/>
    <property type="match status" value="1"/>
</dbReference>
<evidence type="ECO:0000259" key="6">
    <source>
        <dbReference type="PROSITE" id="PS50045"/>
    </source>
</evidence>
<dbReference type="InterPro" id="IPR029016">
    <property type="entry name" value="GAF-like_dom_sf"/>
</dbReference>
<dbReference type="Gene3D" id="3.30.450.40">
    <property type="match status" value="1"/>
</dbReference>
<gene>
    <name evidence="8" type="ORF">I6U51_16440</name>
</gene>
<dbReference type="InterPro" id="IPR027417">
    <property type="entry name" value="P-loop_NTPase"/>
</dbReference>
<dbReference type="Gene3D" id="1.10.8.60">
    <property type="match status" value="1"/>
</dbReference>
<feature type="domain" description="Sigma-54 factor interaction" evidence="6">
    <location>
        <begin position="329"/>
        <end position="559"/>
    </location>
</feature>
<dbReference type="InterPro" id="IPR003018">
    <property type="entry name" value="GAF"/>
</dbReference>
<dbReference type="NCBIfam" id="TIGR00229">
    <property type="entry name" value="sensory_box"/>
    <property type="match status" value="1"/>
</dbReference>
<dbReference type="Gene3D" id="1.10.10.60">
    <property type="entry name" value="Homeodomain-like"/>
    <property type="match status" value="1"/>
</dbReference>
<dbReference type="SMART" id="SM00091">
    <property type="entry name" value="PAS"/>
    <property type="match status" value="1"/>
</dbReference>
<dbReference type="SUPFAM" id="SSF46689">
    <property type="entry name" value="Homeodomain-like"/>
    <property type="match status" value="1"/>
</dbReference>
<dbReference type="GO" id="GO:0043565">
    <property type="term" value="F:sequence-specific DNA binding"/>
    <property type="evidence" value="ECO:0007669"/>
    <property type="project" value="InterPro"/>
</dbReference>
<dbReference type="PROSITE" id="PS50112">
    <property type="entry name" value="PAS"/>
    <property type="match status" value="1"/>
</dbReference>
<evidence type="ECO:0000313" key="9">
    <source>
        <dbReference type="Proteomes" id="UP000622687"/>
    </source>
</evidence>
<dbReference type="InterPro" id="IPR035965">
    <property type="entry name" value="PAS-like_dom_sf"/>
</dbReference>
<dbReference type="Pfam" id="PF25601">
    <property type="entry name" value="AAA_lid_14"/>
    <property type="match status" value="1"/>
</dbReference>
<keyword evidence="2" id="KW-0067">ATP-binding</keyword>
<dbReference type="PROSITE" id="PS50045">
    <property type="entry name" value="SIGMA54_INTERACT_4"/>
    <property type="match status" value="1"/>
</dbReference>
<dbReference type="EMBL" id="JAEEGB010000021">
    <property type="protein sequence ID" value="MBI6874267.1"/>
    <property type="molecule type" value="Genomic_DNA"/>
</dbReference>
<dbReference type="Pfam" id="PF02954">
    <property type="entry name" value="HTH_8"/>
    <property type="match status" value="1"/>
</dbReference>
<dbReference type="PROSITE" id="PS00675">
    <property type="entry name" value="SIGMA54_INTERACT_1"/>
    <property type="match status" value="1"/>
</dbReference>
<dbReference type="InterPro" id="IPR009057">
    <property type="entry name" value="Homeodomain-like_sf"/>
</dbReference>
<comment type="caution">
    <text evidence="8">The sequence shown here is derived from an EMBL/GenBank/DDBJ whole genome shotgun (WGS) entry which is preliminary data.</text>
</comment>
<keyword evidence="3" id="KW-0805">Transcription regulation</keyword>
<keyword evidence="4" id="KW-0238">DNA-binding</keyword>
<reference evidence="8" key="1">
    <citation type="submission" date="2020-12" db="EMBL/GenBank/DDBJ databases">
        <title>Clostridium thailandense sp. nov., a novel acetogenic bacterium isolated from peat land soil in Thailand.</title>
        <authorList>
            <person name="Chaikitkaew S."/>
            <person name="Birkeland N.K."/>
        </authorList>
    </citation>
    <scope>NUCLEOTIDE SEQUENCE</scope>
    <source>
        <strain evidence="8">DSM 17425</strain>
    </source>
</reference>
<dbReference type="PRINTS" id="PR01590">
    <property type="entry name" value="HTHFIS"/>
</dbReference>
<dbReference type="InterPro" id="IPR002078">
    <property type="entry name" value="Sigma_54_int"/>
</dbReference>
<feature type="domain" description="PAS" evidence="7">
    <location>
        <begin position="197"/>
        <end position="249"/>
    </location>
</feature>
<dbReference type="SMART" id="SM00382">
    <property type="entry name" value="AAA"/>
    <property type="match status" value="1"/>
</dbReference>
<evidence type="ECO:0000256" key="2">
    <source>
        <dbReference type="ARBA" id="ARBA00022840"/>
    </source>
</evidence>
<dbReference type="PANTHER" id="PTHR32071:SF57">
    <property type="entry name" value="C4-DICARBOXYLATE TRANSPORT TRANSCRIPTIONAL REGULATORY PROTEIN DCTD"/>
    <property type="match status" value="1"/>
</dbReference>
<evidence type="ECO:0000256" key="3">
    <source>
        <dbReference type="ARBA" id="ARBA00023015"/>
    </source>
</evidence>
<dbReference type="InterPro" id="IPR025943">
    <property type="entry name" value="Sigma_54_int_dom_ATP-bd_2"/>
</dbReference>
<evidence type="ECO:0000313" key="8">
    <source>
        <dbReference type="EMBL" id="MBI6874267.1"/>
    </source>
</evidence>
<keyword evidence="1" id="KW-0547">Nucleotide-binding</keyword>
<proteinExistence type="predicted"/>
<dbReference type="Pfam" id="PF00158">
    <property type="entry name" value="Sigma54_activat"/>
    <property type="match status" value="1"/>
</dbReference>
<name>A0A934I036_9CLOT</name>
<keyword evidence="5" id="KW-0804">Transcription</keyword>
<dbReference type="InterPro" id="IPR058031">
    <property type="entry name" value="AAA_lid_NorR"/>
</dbReference>
<dbReference type="AlphaFoldDB" id="A0A934I036"/>
<dbReference type="GO" id="GO:0005524">
    <property type="term" value="F:ATP binding"/>
    <property type="evidence" value="ECO:0007669"/>
    <property type="project" value="UniProtKB-KW"/>
</dbReference>
<dbReference type="RefSeq" id="WP_211143664.1">
    <property type="nucleotide sequence ID" value="NZ_JAEEGB010000021.1"/>
</dbReference>
<dbReference type="InterPro" id="IPR000014">
    <property type="entry name" value="PAS"/>
</dbReference>
<dbReference type="Gene3D" id="3.30.450.20">
    <property type="entry name" value="PAS domain"/>
    <property type="match status" value="1"/>
</dbReference>
<protein>
    <submittedName>
        <fullName evidence="8">Sigma 54-interacting transcriptional regulator</fullName>
    </submittedName>
</protein>
<dbReference type="Gene3D" id="3.40.50.300">
    <property type="entry name" value="P-loop containing nucleotide triphosphate hydrolases"/>
    <property type="match status" value="1"/>
</dbReference>